<protein>
    <recommendedName>
        <fullName evidence="1">D-alanyl-D-alanine carboxypeptidase-like core domain-containing protein</fullName>
    </recommendedName>
</protein>
<dbReference type="Pfam" id="PF02557">
    <property type="entry name" value="VanY"/>
    <property type="match status" value="1"/>
</dbReference>
<reference evidence="2" key="2">
    <citation type="submission" date="2020-09" db="EMBL/GenBank/DDBJ databases">
        <authorList>
            <person name="Sun Q."/>
            <person name="Zhou Y."/>
        </authorList>
    </citation>
    <scope>NUCLEOTIDE SEQUENCE</scope>
    <source>
        <strain evidence="2">CGMCC 1.12921</strain>
    </source>
</reference>
<dbReference type="AlphaFoldDB" id="A0A8J2V795"/>
<feature type="domain" description="D-alanyl-D-alanine carboxypeptidase-like core" evidence="1">
    <location>
        <begin position="379"/>
        <end position="489"/>
    </location>
</feature>
<evidence type="ECO:0000259" key="1">
    <source>
        <dbReference type="Pfam" id="PF02557"/>
    </source>
</evidence>
<dbReference type="Gene3D" id="3.30.1380.10">
    <property type="match status" value="1"/>
</dbReference>
<dbReference type="SUPFAM" id="SSF55166">
    <property type="entry name" value="Hedgehog/DD-peptidase"/>
    <property type="match status" value="1"/>
</dbReference>
<dbReference type="SUPFAM" id="SSF48452">
    <property type="entry name" value="TPR-like"/>
    <property type="match status" value="1"/>
</dbReference>
<organism evidence="2 3">
    <name type="scientific">Aquisalinus flavus</name>
    <dbReference type="NCBI Taxonomy" id="1526572"/>
    <lineage>
        <taxon>Bacteria</taxon>
        <taxon>Pseudomonadati</taxon>
        <taxon>Pseudomonadota</taxon>
        <taxon>Alphaproteobacteria</taxon>
        <taxon>Parvularculales</taxon>
        <taxon>Parvularculaceae</taxon>
        <taxon>Aquisalinus</taxon>
    </lineage>
</organism>
<gene>
    <name evidence="2" type="ORF">GCM10011342_10490</name>
</gene>
<evidence type="ECO:0000313" key="2">
    <source>
        <dbReference type="EMBL" id="GGD03384.1"/>
    </source>
</evidence>
<dbReference type="Pfam" id="PF13424">
    <property type="entry name" value="TPR_12"/>
    <property type="match status" value="1"/>
</dbReference>
<keyword evidence="3" id="KW-1185">Reference proteome</keyword>
<dbReference type="GO" id="GO:0008233">
    <property type="term" value="F:peptidase activity"/>
    <property type="evidence" value="ECO:0007669"/>
    <property type="project" value="InterPro"/>
</dbReference>
<dbReference type="GO" id="GO:0006508">
    <property type="term" value="P:proteolysis"/>
    <property type="evidence" value="ECO:0007669"/>
    <property type="project" value="InterPro"/>
</dbReference>
<dbReference type="PANTHER" id="PTHR34385:SF1">
    <property type="entry name" value="PEPTIDOGLYCAN L-ALANYL-D-GLUTAMATE ENDOPEPTIDASE CWLK"/>
    <property type="match status" value="1"/>
</dbReference>
<dbReference type="InterPro" id="IPR058193">
    <property type="entry name" value="VanY/YodJ_core_dom"/>
</dbReference>
<dbReference type="InterPro" id="IPR003709">
    <property type="entry name" value="VanY-like_core_dom"/>
</dbReference>
<reference evidence="2" key="1">
    <citation type="journal article" date="2014" name="Int. J. Syst. Evol. Microbiol.">
        <title>Complete genome sequence of Corynebacterium casei LMG S-19264T (=DSM 44701T), isolated from a smear-ripened cheese.</title>
        <authorList>
            <consortium name="US DOE Joint Genome Institute (JGI-PGF)"/>
            <person name="Walter F."/>
            <person name="Albersmeier A."/>
            <person name="Kalinowski J."/>
            <person name="Ruckert C."/>
        </authorList>
    </citation>
    <scope>NUCLEOTIDE SEQUENCE</scope>
    <source>
        <strain evidence="2">CGMCC 1.12921</strain>
    </source>
</reference>
<accession>A0A8J2V795</accession>
<comment type="caution">
    <text evidence="2">The sequence shown here is derived from an EMBL/GenBank/DDBJ whole genome shotgun (WGS) entry which is preliminary data.</text>
</comment>
<dbReference type="PANTHER" id="PTHR34385">
    <property type="entry name" value="D-ALANYL-D-ALANINE CARBOXYPEPTIDASE"/>
    <property type="match status" value="1"/>
</dbReference>
<dbReference type="InterPro" id="IPR011990">
    <property type="entry name" value="TPR-like_helical_dom_sf"/>
</dbReference>
<dbReference type="Proteomes" id="UP000613582">
    <property type="component" value="Unassembled WGS sequence"/>
</dbReference>
<name>A0A8J2V795_9PROT</name>
<evidence type="ECO:0000313" key="3">
    <source>
        <dbReference type="Proteomes" id="UP000613582"/>
    </source>
</evidence>
<dbReference type="CDD" id="cd14852">
    <property type="entry name" value="LD-carboxypeptidase"/>
    <property type="match status" value="1"/>
</dbReference>
<sequence length="553" mass="60291">MILGVVGLLYACTFWLMVTINADHAESRFVTLVDSGAGSRAIGHGEQVIAIRASEGIDAEELVEIKQTLAGLQAGEGNYPRAIKLYQDVLASRKAGSLPVTERAIIRDEVAHLSLAAGQPQDAAVIYSAFLEAAGDEAARQVPADPDSLEAFYAGKVRAAMPVFAEALAPIHDGEVLTGDEDVRLAAAAAMTDLGGYYAMQENGDYAAAGLLSAGYQTRLALLGAASQDTLQTALLLGPVYQKIGRYKDTETLYLTAFHAQEQARGSNSPELTLYIRLLADVYKSQNRLTEAEALNTHIRRLFSDAFGARRYLSNQVRDRRMDINRPVSLNFPLTEDYKPTDLVAAVDYAVPLSKSPGLEEMSIRLAELVTDEATTAMPSQLNTLFAHCSIEGERLTLRSGYRSYQTQVYLYDRNTNGTVTDPGTSEHQLGLAADIDVNGRLMRSTDRAYQCFEENAWRFGFILSYPPGNDYLPGPDTYEPWHWRYVGKQTALLYREAGPINKPQEFLAALPCYEERAMAGIWSIASEEDVCLAQMAGAPGGASASSRSQKAP</sequence>
<proteinExistence type="predicted"/>
<dbReference type="InterPro" id="IPR052179">
    <property type="entry name" value="DD-CPase-like"/>
</dbReference>
<dbReference type="Gene3D" id="1.25.40.10">
    <property type="entry name" value="Tetratricopeptide repeat domain"/>
    <property type="match status" value="1"/>
</dbReference>
<dbReference type="EMBL" id="BMGH01000001">
    <property type="protein sequence ID" value="GGD03384.1"/>
    <property type="molecule type" value="Genomic_DNA"/>
</dbReference>
<dbReference type="InterPro" id="IPR009045">
    <property type="entry name" value="Zn_M74/Hedgehog-like"/>
</dbReference>